<comment type="caution">
    <text evidence="2">The sequence shown here is derived from an EMBL/GenBank/DDBJ whole genome shotgun (WGS) entry which is preliminary data.</text>
</comment>
<dbReference type="PANTHER" id="PTHR36573:SF1">
    <property type="entry name" value="INTERMEMBRANE PHOSPHOLIPID TRANSPORT SYSTEM BINDING PROTEIN MLAC"/>
    <property type="match status" value="1"/>
</dbReference>
<dbReference type="PANTHER" id="PTHR36573">
    <property type="entry name" value="INTERMEMBRANE PHOSPHOLIPID TRANSPORT SYSTEM BINDING PROTEIN MLAC"/>
    <property type="match status" value="1"/>
</dbReference>
<dbReference type="Proteomes" id="UP000283077">
    <property type="component" value="Unassembled WGS sequence"/>
</dbReference>
<organism evidence="2 3">
    <name type="scientific">Rheinheimera riviphila</name>
    <dbReference type="NCBI Taxonomy" id="1834037"/>
    <lineage>
        <taxon>Bacteria</taxon>
        <taxon>Pseudomonadati</taxon>
        <taxon>Pseudomonadota</taxon>
        <taxon>Gammaproteobacteria</taxon>
        <taxon>Chromatiales</taxon>
        <taxon>Chromatiaceae</taxon>
        <taxon>Rheinheimera</taxon>
    </lineage>
</organism>
<feature type="chain" id="PRO_5019184569" evidence="1">
    <location>
        <begin position="25"/>
        <end position="222"/>
    </location>
</feature>
<protein>
    <submittedName>
        <fullName evidence="2">Toluene tolerance protein</fullName>
    </submittedName>
</protein>
<evidence type="ECO:0000313" key="2">
    <source>
        <dbReference type="EMBL" id="RVU41882.1"/>
    </source>
</evidence>
<reference evidence="2 3" key="1">
    <citation type="submission" date="2019-01" db="EMBL/GenBank/DDBJ databases">
        <authorList>
            <person name="Chen W.-M."/>
        </authorList>
    </citation>
    <scope>NUCLEOTIDE SEQUENCE [LARGE SCALE GENOMIC DNA]</scope>
    <source>
        <strain evidence="2 3">KYPC3</strain>
    </source>
</reference>
<evidence type="ECO:0000256" key="1">
    <source>
        <dbReference type="SAM" id="SignalP"/>
    </source>
</evidence>
<sequence>MKLFATLVSALLLATAGFSTQANTAAVPTYDDPYKMMEVLADKTFQRIAADQPKIKQNAEVLRTIVSEELVPYIDSRYAAGYVIGQSVKLNTVPKEDFNTFVTAFQNYMVGTYAGVFTQYTNQKVIIEPGQPVDKQRKIITIKTRVIDPGKPDIKIEFKLRRMKDTNTWLVYDMVAEGISLLDSKRSELGSLIRQQGLLSVAALLEEKAKAPIKAPEKKKDA</sequence>
<name>A0A437R561_9GAMM</name>
<accession>A0A437R561</accession>
<feature type="signal peptide" evidence="1">
    <location>
        <begin position="1"/>
        <end position="24"/>
    </location>
</feature>
<dbReference type="InterPro" id="IPR042245">
    <property type="entry name" value="Tgt2/MlaC_sf"/>
</dbReference>
<dbReference type="OrthoDB" id="9787053at2"/>
<dbReference type="InterPro" id="IPR008869">
    <property type="entry name" value="MlaC/ttg2D"/>
</dbReference>
<keyword evidence="1" id="KW-0732">Signal</keyword>
<keyword evidence="3" id="KW-1185">Reference proteome</keyword>
<proteinExistence type="predicted"/>
<dbReference type="RefSeq" id="WP_127697264.1">
    <property type="nucleotide sequence ID" value="NZ_SACS01000001.1"/>
</dbReference>
<gene>
    <name evidence="2" type="ORF">EOE67_01400</name>
</gene>
<dbReference type="EMBL" id="SACS01000001">
    <property type="protein sequence ID" value="RVU41882.1"/>
    <property type="molecule type" value="Genomic_DNA"/>
</dbReference>
<dbReference type="Gene3D" id="3.10.450.710">
    <property type="entry name" value="Tgt2/MlaC"/>
    <property type="match status" value="1"/>
</dbReference>
<dbReference type="Pfam" id="PF05494">
    <property type="entry name" value="MlaC"/>
    <property type="match status" value="1"/>
</dbReference>
<dbReference type="AlphaFoldDB" id="A0A437R561"/>
<dbReference type="PIRSF" id="PIRSF004649">
    <property type="entry name" value="MlaC"/>
    <property type="match status" value="1"/>
</dbReference>
<evidence type="ECO:0000313" key="3">
    <source>
        <dbReference type="Proteomes" id="UP000283077"/>
    </source>
</evidence>